<dbReference type="EMBL" id="JAHLQL010000001">
    <property type="protein sequence ID" value="MBU5590585.1"/>
    <property type="molecule type" value="Genomic_DNA"/>
</dbReference>
<evidence type="ECO:0000313" key="3">
    <source>
        <dbReference type="Proteomes" id="UP000736583"/>
    </source>
</evidence>
<reference evidence="2 3" key="1">
    <citation type="submission" date="2021-06" db="EMBL/GenBank/DDBJ databases">
        <authorList>
            <person name="Sun Q."/>
            <person name="Li D."/>
        </authorList>
    </citation>
    <scope>NUCLEOTIDE SEQUENCE [LARGE SCALE GENOMIC DNA]</scope>
    <source>
        <strain evidence="2 3">MSJ-4</strain>
    </source>
</reference>
<name>A0ABS6EXX7_9CLOT</name>
<keyword evidence="1" id="KW-0472">Membrane</keyword>
<organism evidence="2 3">
    <name type="scientific">Clostridium simiarum</name>
    <dbReference type="NCBI Taxonomy" id="2841506"/>
    <lineage>
        <taxon>Bacteria</taxon>
        <taxon>Bacillati</taxon>
        <taxon>Bacillota</taxon>
        <taxon>Clostridia</taxon>
        <taxon>Eubacteriales</taxon>
        <taxon>Clostridiaceae</taxon>
        <taxon>Clostridium</taxon>
    </lineage>
</organism>
<evidence type="ECO:0000256" key="1">
    <source>
        <dbReference type="SAM" id="Phobius"/>
    </source>
</evidence>
<keyword evidence="3" id="KW-1185">Reference proteome</keyword>
<gene>
    <name evidence="2" type="ORF">KQI89_02295</name>
</gene>
<evidence type="ECO:0008006" key="4">
    <source>
        <dbReference type="Google" id="ProtNLM"/>
    </source>
</evidence>
<sequence length="76" mass="8728">MQRCIMPMVCRNEEFKLLHNNFVHRSKNPLKKMQSLIALCGKLIKILFAMVIKGVAYDPTQVICHLTNLQTEQNAA</sequence>
<protein>
    <recommendedName>
        <fullName evidence="4">Transposase</fullName>
    </recommendedName>
</protein>
<feature type="transmembrane region" description="Helical" evidence="1">
    <location>
        <begin position="36"/>
        <end position="57"/>
    </location>
</feature>
<keyword evidence="1" id="KW-1133">Transmembrane helix</keyword>
<accession>A0ABS6EXX7</accession>
<evidence type="ECO:0000313" key="2">
    <source>
        <dbReference type="EMBL" id="MBU5590585.1"/>
    </source>
</evidence>
<dbReference type="Proteomes" id="UP000736583">
    <property type="component" value="Unassembled WGS sequence"/>
</dbReference>
<proteinExistence type="predicted"/>
<keyword evidence="1" id="KW-0812">Transmembrane</keyword>
<comment type="caution">
    <text evidence="2">The sequence shown here is derived from an EMBL/GenBank/DDBJ whole genome shotgun (WGS) entry which is preliminary data.</text>
</comment>